<dbReference type="EMBL" id="NBWU01000003">
    <property type="protein sequence ID" value="PCE64566.1"/>
    <property type="molecule type" value="Genomic_DNA"/>
</dbReference>
<evidence type="ECO:0000313" key="3">
    <source>
        <dbReference type="EMBL" id="PCE64566.1"/>
    </source>
</evidence>
<dbReference type="AlphaFoldDB" id="A0A2A4G9A4"/>
<keyword evidence="4" id="KW-1185">Reference proteome</keyword>
<protein>
    <submittedName>
        <fullName evidence="3">Sulfurtransferase</fullName>
    </submittedName>
</protein>
<evidence type="ECO:0000313" key="4">
    <source>
        <dbReference type="Proteomes" id="UP000219559"/>
    </source>
</evidence>
<keyword evidence="3" id="KW-0808">Transferase</keyword>
<dbReference type="InterPro" id="IPR036873">
    <property type="entry name" value="Rhodanese-like_dom_sf"/>
</dbReference>
<feature type="domain" description="Rhodanese" evidence="2">
    <location>
        <begin position="32"/>
        <end position="115"/>
    </location>
</feature>
<evidence type="ECO:0000256" key="1">
    <source>
        <dbReference type="SAM" id="SignalP"/>
    </source>
</evidence>
<dbReference type="SMART" id="SM00450">
    <property type="entry name" value="RHOD"/>
    <property type="match status" value="1"/>
</dbReference>
<name>A0A2A4G9A4_9FLAO</name>
<dbReference type="Gene3D" id="3.40.250.10">
    <property type="entry name" value="Rhodanese-like domain"/>
    <property type="match status" value="1"/>
</dbReference>
<evidence type="ECO:0000259" key="2">
    <source>
        <dbReference type="PROSITE" id="PS50206"/>
    </source>
</evidence>
<reference evidence="3 4" key="1">
    <citation type="submission" date="2017-04" db="EMBL/GenBank/DDBJ databases">
        <title>A new member of the family Flavobacteriaceae isolated from ascidians.</title>
        <authorList>
            <person name="Chen L."/>
        </authorList>
    </citation>
    <scope>NUCLEOTIDE SEQUENCE [LARGE SCALE GENOMIC DNA]</scope>
    <source>
        <strain evidence="3 4">HQA918</strain>
    </source>
</reference>
<dbReference type="InterPro" id="IPR001763">
    <property type="entry name" value="Rhodanese-like_dom"/>
</dbReference>
<sequence>MKYVLLFVFCLGISACSSQIKTKSITEISQNDIKTGTLLDVRTPQEFNRGAVPNAININWMDAGFATQVQAQVPKDKTVYVYCQAGVRSAKAAQKLKELGYTDIVELSDGYAAYPK</sequence>
<dbReference type="OrthoDB" id="9808735at2"/>
<organism evidence="3 4">
    <name type="scientific">Sediminicola luteus</name>
    <dbReference type="NCBI Taxonomy" id="319238"/>
    <lineage>
        <taxon>Bacteria</taxon>
        <taxon>Pseudomonadati</taxon>
        <taxon>Bacteroidota</taxon>
        <taxon>Flavobacteriia</taxon>
        <taxon>Flavobacteriales</taxon>
        <taxon>Flavobacteriaceae</taxon>
        <taxon>Sediminicola</taxon>
    </lineage>
</organism>
<dbReference type="PANTHER" id="PTHR45431">
    <property type="entry name" value="RHODANESE-LIKE DOMAIN-CONTAINING PROTEIN 15, CHLOROPLASTIC"/>
    <property type="match status" value="1"/>
</dbReference>
<dbReference type="RefSeq" id="WP_097440681.1">
    <property type="nucleotide sequence ID" value="NZ_KZ300476.1"/>
</dbReference>
<dbReference type="SUPFAM" id="SSF52821">
    <property type="entry name" value="Rhodanese/Cell cycle control phosphatase"/>
    <property type="match status" value="1"/>
</dbReference>
<dbReference type="PROSITE" id="PS50206">
    <property type="entry name" value="RHODANESE_3"/>
    <property type="match status" value="1"/>
</dbReference>
<dbReference type="CDD" id="cd00158">
    <property type="entry name" value="RHOD"/>
    <property type="match status" value="1"/>
</dbReference>
<dbReference type="Proteomes" id="UP000219559">
    <property type="component" value="Unassembled WGS sequence"/>
</dbReference>
<feature type="signal peptide" evidence="1">
    <location>
        <begin position="1"/>
        <end position="20"/>
    </location>
</feature>
<feature type="chain" id="PRO_5013354200" evidence="1">
    <location>
        <begin position="21"/>
        <end position="116"/>
    </location>
</feature>
<comment type="caution">
    <text evidence="3">The sequence shown here is derived from an EMBL/GenBank/DDBJ whole genome shotgun (WGS) entry which is preliminary data.</text>
</comment>
<proteinExistence type="predicted"/>
<dbReference type="PROSITE" id="PS51257">
    <property type="entry name" value="PROKAR_LIPOPROTEIN"/>
    <property type="match status" value="1"/>
</dbReference>
<dbReference type="Pfam" id="PF00581">
    <property type="entry name" value="Rhodanese"/>
    <property type="match status" value="1"/>
</dbReference>
<dbReference type="GO" id="GO:0016740">
    <property type="term" value="F:transferase activity"/>
    <property type="evidence" value="ECO:0007669"/>
    <property type="project" value="UniProtKB-KW"/>
</dbReference>
<accession>A0A2A4G9A4</accession>
<dbReference type="InterPro" id="IPR052367">
    <property type="entry name" value="Thiosulfate_ST/Rhodanese-like"/>
</dbReference>
<dbReference type="PANTHER" id="PTHR45431:SF3">
    <property type="entry name" value="RHODANESE-LIKE DOMAIN-CONTAINING PROTEIN 15, CHLOROPLASTIC"/>
    <property type="match status" value="1"/>
</dbReference>
<keyword evidence="1" id="KW-0732">Signal</keyword>
<gene>
    <name evidence="3" type="ORF">B7P33_09810</name>
</gene>